<keyword evidence="2" id="KW-0456">Lyase</keyword>
<name>A0A9D1DBL6_9FIRM</name>
<gene>
    <name evidence="4" type="ORF">IAB90_06550</name>
</gene>
<evidence type="ECO:0000313" key="5">
    <source>
        <dbReference type="Proteomes" id="UP000824179"/>
    </source>
</evidence>
<dbReference type="Proteomes" id="UP000824179">
    <property type="component" value="Unassembled WGS sequence"/>
</dbReference>
<evidence type="ECO:0000313" key="4">
    <source>
        <dbReference type="EMBL" id="HIR40021.1"/>
    </source>
</evidence>
<dbReference type="PANTHER" id="PTHR43351:SF2">
    <property type="entry name" value="L(+)-TARTRATE DEHYDRATASE SUBUNIT BETA-RELATED"/>
    <property type="match status" value="1"/>
</dbReference>
<evidence type="ECO:0000256" key="1">
    <source>
        <dbReference type="ARBA" id="ARBA00008876"/>
    </source>
</evidence>
<evidence type="ECO:0000259" key="3">
    <source>
        <dbReference type="Pfam" id="PF05683"/>
    </source>
</evidence>
<reference evidence="4" key="1">
    <citation type="submission" date="2020-10" db="EMBL/GenBank/DDBJ databases">
        <authorList>
            <person name="Gilroy R."/>
        </authorList>
    </citation>
    <scope>NUCLEOTIDE SEQUENCE</scope>
    <source>
        <strain evidence="4">ChiW25-3613</strain>
    </source>
</reference>
<dbReference type="PANTHER" id="PTHR43351">
    <property type="entry name" value="L(+)-TARTRATE DEHYDRATASE SUBUNIT BETA"/>
    <property type="match status" value="1"/>
</dbReference>
<organism evidence="4 5">
    <name type="scientific">Candidatus Coproplasma stercoripullorum</name>
    <dbReference type="NCBI Taxonomy" id="2840751"/>
    <lineage>
        <taxon>Bacteria</taxon>
        <taxon>Bacillati</taxon>
        <taxon>Bacillota</taxon>
        <taxon>Clostridia</taxon>
        <taxon>Eubacteriales</taxon>
        <taxon>Candidatus Coproplasma</taxon>
    </lineage>
</organism>
<dbReference type="InterPro" id="IPR036660">
    <property type="entry name" value="Fe-S_hydroAse_TtdB_cat_sf"/>
</dbReference>
<protein>
    <submittedName>
        <fullName evidence="4">Fumarate hydratase C-terminal domain-containing protein</fullName>
    </submittedName>
</protein>
<reference evidence="4" key="2">
    <citation type="journal article" date="2021" name="PeerJ">
        <title>Extensive microbial diversity within the chicken gut microbiome revealed by metagenomics and culture.</title>
        <authorList>
            <person name="Gilroy R."/>
            <person name="Ravi A."/>
            <person name="Getino M."/>
            <person name="Pursley I."/>
            <person name="Horton D.L."/>
            <person name="Alikhan N.F."/>
            <person name="Baker D."/>
            <person name="Gharbi K."/>
            <person name="Hall N."/>
            <person name="Watson M."/>
            <person name="Adriaenssens E.M."/>
            <person name="Foster-Nyarko E."/>
            <person name="Jarju S."/>
            <person name="Secka A."/>
            <person name="Antonio M."/>
            <person name="Oren A."/>
            <person name="Chaudhuri R.R."/>
            <person name="La Ragione R."/>
            <person name="Hildebrand F."/>
            <person name="Pallen M.J."/>
        </authorList>
    </citation>
    <scope>NUCLEOTIDE SEQUENCE</scope>
    <source>
        <strain evidence="4">ChiW25-3613</strain>
    </source>
</reference>
<comment type="similarity">
    <text evidence="1">Belongs to the class-I fumarase family.</text>
</comment>
<feature type="domain" description="Fe-S hydro-lyase tartrate dehydratase beta-type catalytic" evidence="3">
    <location>
        <begin position="4"/>
        <end position="174"/>
    </location>
</feature>
<dbReference type="NCBIfam" id="TIGR00723">
    <property type="entry name" value="ttdB_fumA_fumB"/>
    <property type="match status" value="1"/>
</dbReference>
<evidence type="ECO:0000256" key="2">
    <source>
        <dbReference type="ARBA" id="ARBA00023239"/>
    </source>
</evidence>
<dbReference type="EMBL" id="DVHB01000113">
    <property type="protein sequence ID" value="HIR40021.1"/>
    <property type="molecule type" value="Genomic_DNA"/>
</dbReference>
<accession>A0A9D1DBL6</accession>
<dbReference type="SUPFAM" id="SSF117457">
    <property type="entry name" value="FumA C-terminal domain-like"/>
    <property type="match status" value="1"/>
</dbReference>
<dbReference type="AlphaFoldDB" id="A0A9D1DBL6"/>
<sequence length="174" mass="18533">MKELKLPLTKEQIEGLHAGDSVLLTGTILTARDCAHKRIIEYIRADKPLPFELKGATIYYAGPCPAKPGMASGSCGPTTSARMDSFAPALLDLGLGGMIGKGEMCEEVARALERNTAVYFAAIGGAGALYGNSIKKSECIAFDDLLSEAVHRLEVENFPAVVAMDCHGGNIYRQ</sequence>
<dbReference type="GO" id="GO:0016836">
    <property type="term" value="F:hydro-lyase activity"/>
    <property type="evidence" value="ECO:0007669"/>
    <property type="project" value="InterPro"/>
</dbReference>
<comment type="caution">
    <text evidence="4">The sequence shown here is derived from an EMBL/GenBank/DDBJ whole genome shotgun (WGS) entry which is preliminary data.</text>
</comment>
<dbReference type="Pfam" id="PF05683">
    <property type="entry name" value="Fumerase_C"/>
    <property type="match status" value="1"/>
</dbReference>
<dbReference type="InterPro" id="IPR004647">
    <property type="entry name" value="Fe-S_hydro-lyase_TtdB-typ_cat"/>
</dbReference>
<dbReference type="Gene3D" id="3.20.130.10">
    <property type="entry name" value="Fe-S hydro-lyase, tartrate dehydratase beta-type, catalytic domain"/>
    <property type="match status" value="1"/>
</dbReference>
<proteinExistence type="inferred from homology"/>